<dbReference type="Proteomes" id="UP001162060">
    <property type="component" value="Unassembled WGS sequence"/>
</dbReference>
<evidence type="ECO:0000256" key="3">
    <source>
        <dbReference type="ARBA" id="ARBA00022801"/>
    </source>
</evidence>
<reference evidence="6" key="1">
    <citation type="submission" date="2024-01" db="EMBL/GenBank/DDBJ databases">
        <authorList>
            <person name="Webb A."/>
        </authorList>
    </citation>
    <scope>NUCLEOTIDE SEQUENCE</scope>
    <source>
        <strain evidence="6">Pm1</strain>
    </source>
</reference>
<keyword evidence="3" id="KW-0378">Hydrolase</keyword>
<dbReference type="PANTHER" id="PTHR12378:SF80">
    <property type="entry name" value="IP06716P-RELATED"/>
    <property type="match status" value="1"/>
</dbReference>
<gene>
    <name evidence="6" type="ORF">PM001_LOCUS6104</name>
</gene>
<comment type="caution">
    <text evidence="6">The sequence shown here is derived from an EMBL/GenBank/DDBJ whole genome shotgun (WGS) entry which is preliminary data.</text>
</comment>
<organism evidence="6 7">
    <name type="scientific">Peronospora matthiolae</name>
    <dbReference type="NCBI Taxonomy" id="2874970"/>
    <lineage>
        <taxon>Eukaryota</taxon>
        <taxon>Sar</taxon>
        <taxon>Stramenopiles</taxon>
        <taxon>Oomycota</taxon>
        <taxon>Peronosporomycetes</taxon>
        <taxon>Peronosporales</taxon>
        <taxon>Peronosporaceae</taxon>
        <taxon>Peronospora</taxon>
    </lineage>
</organism>
<accession>A0AAV1TJ23</accession>
<proteinExistence type="inferred from homology"/>
<keyword evidence="2" id="KW-0645">Protease</keyword>
<feature type="region of interest" description="Disordered" evidence="4">
    <location>
        <begin position="146"/>
        <end position="189"/>
    </location>
</feature>
<dbReference type="PANTHER" id="PTHR12378">
    <property type="entry name" value="DESUMOYLATING ISOPEPTIDASE"/>
    <property type="match status" value="1"/>
</dbReference>
<feature type="compositionally biased region" description="Polar residues" evidence="4">
    <location>
        <begin position="148"/>
        <end position="161"/>
    </location>
</feature>
<dbReference type="GO" id="GO:0006508">
    <property type="term" value="P:proteolysis"/>
    <property type="evidence" value="ECO:0007669"/>
    <property type="project" value="UniProtKB-KW"/>
</dbReference>
<evidence type="ECO:0000256" key="4">
    <source>
        <dbReference type="SAM" id="MobiDB-lite"/>
    </source>
</evidence>
<dbReference type="InterPro" id="IPR008580">
    <property type="entry name" value="PPPDE_dom"/>
</dbReference>
<evidence type="ECO:0000313" key="7">
    <source>
        <dbReference type="Proteomes" id="UP001162060"/>
    </source>
</evidence>
<protein>
    <recommendedName>
        <fullName evidence="5">PPPDE domain-containing protein</fullName>
    </recommendedName>
</protein>
<dbReference type="PROSITE" id="PS51858">
    <property type="entry name" value="PPPDE"/>
    <property type="match status" value="1"/>
</dbReference>
<name>A0AAV1TJ23_9STRA</name>
<evidence type="ECO:0000313" key="6">
    <source>
        <dbReference type="EMBL" id="CAK7919709.1"/>
    </source>
</evidence>
<dbReference type="InterPro" id="IPR042266">
    <property type="entry name" value="PPPDE_sf"/>
</dbReference>
<evidence type="ECO:0000259" key="5">
    <source>
        <dbReference type="PROSITE" id="PS51858"/>
    </source>
</evidence>
<dbReference type="Pfam" id="PF05903">
    <property type="entry name" value="Peptidase_C97"/>
    <property type="match status" value="1"/>
</dbReference>
<dbReference type="GO" id="GO:0101005">
    <property type="term" value="F:deubiquitinase activity"/>
    <property type="evidence" value="ECO:0007669"/>
    <property type="project" value="TreeGrafter"/>
</dbReference>
<dbReference type="Gene3D" id="3.90.1720.30">
    <property type="entry name" value="PPPDE domains"/>
    <property type="match status" value="1"/>
</dbReference>
<evidence type="ECO:0000256" key="2">
    <source>
        <dbReference type="ARBA" id="ARBA00022670"/>
    </source>
</evidence>
<comment type="similarity">
    <text evidence="1">Belongs to the DeSI family.</text>
</comment>
<dbReference type="GO" id="GO:0016579">
    <property type="term" value="P:protein deubiquitination"/>
    <property type="evidence" value="ECO:0007669"/>
    <property type="project" value="TreeGrafter"/>
</dbReference>
<dbReference type="EMBL" id="CAKLBY020000049">
    <property type="protein sequence ID" value="CAK7919709.1"/>
    <property type="molecule type" value="Genomic_DNA"/>
</dbReference>
<dbReference type="AlphaFoldDB" id="A0AAV1TJ23"/>
<dbReference type="SMART" id="SM01179">
    <property type="entry name" value="DUF862"/>
    <property type="match status" value="1"/>
</dbReference>
<sequence length="207" mass="22068">MPVRTAVTLNVYDLVEANEYMAPLGLGIFHSGVEIAGKEFSYASGTGVFSSSSKQAPGAKFRESIDMGFFDGSFQEAHRLAYSLSSDYTGDVYNLLNRNCNTYADAACQLLLGKPIPAYVNRMAYLGSFLSCLIPVGMTARAPVGDDASTSSRITNGTPQRVYTPFAGSGKSVGGAKDTSSSTESSALADRREKVRLAALRRSEQGQ</sequence>
<evidence type="ECO:0000256" key="1">
    <source>
        <dbReference type="ARBA" id="ARBA00008140"/>
    </source>
</evidence>
<feature type="domain" description="PPPDE" evidence="5">
    <location>
        <begin position="5"/>
        <end position="138"/>
    </location>
</feature>